<dbReference type="AlphaFoldDB" id="A0A9P4ME27"/>
<dbReference type="Gene3D" id="2.60.270.50">
    <property type="match status" value="1"/>
</dbReference>
<dbReference type="GO" id="GO:0019836">
    <property type="term" value="P:symbiont-mediated hemolysis of host erythrocyte"/>
    <property type="evidence" value="ECO:0007669"/>
    <property type="project" value="InterPro"/>
</dbReference>
<comment type="caution">
    <text evidence="2">The sequence shown here is derived from an EMBL/GenBank/DDBJ whole genome shotgun (WGS) entry which is preliminary data.</text>
</comment>
<proteinExistence type="inferred from homology"/>
<dbReference type="InterPro" id="IPR009413">
    <property type="entry name" value="Aegerolysin-typ"/>
</dbReference>
<comment type="similarity">
    <text evidence="1">Belongs to the aegerolysin family.</text>
</comment>
<accession>A0A9P4ME27</accession>
<protein>
    <submittedName>
        <fullName evidence="2">Uncharacterized protein</fullName>
    </submittedName>
</protein>
<name>A0A9P4ME27_9PEZI</name>
<keyword evidence="3" id="KW-1185">Reference proteome</keyword>
<reference evidence="2" key="1">
    <citation type="journal article" date="2020" name="Stud. Mycol.">
        <title>101 Dothideomycetes genomes: a test case for predicting lifestyles and emergence of pathogens.</title>
        <authorList>
            <person name="Haridas S."/>
            <person name="Albert R."/>
            <person name="Binder M."/>
            <person name="Bloem J."/>
            <person name="Labutti K."/>
            <person name="Salamov A."/>
            <person name="Andreopoulos B."/>
            <person name="Baker S."/>
            <person name="Barry K."/>
            <person name="Bills G."/>
            <person name="Bluhm B."/>
            <person name="Cannon C."/>
            <person name="Castanera R."/>
            <person name="Culley D."/>
            <person name="Daum C."/>
            <person name="Ezra D."/>
            <person name="Gonzalez J."/>
            <person name="Henrissat B."/>
            <person name="Kuo A."/>
            <person name="Liang C."/>
            <person name="Lipzen A."/>
            <person name="Lutzoni F."/>
            <person name="Magnuson J."/>
            <person name="Mondo S."/>
            <person name="Nolan M."/>
            <person name="Ohm R."/>
            <person name="Pangilinan J."/>
            <person name="Park H.-J."/>
            <person name="Ramirez L."/>
            <person name="Alfaro M."/>
            <person name="Sun H."/>
            <person name="Tritt A."/>
            <person name="Yoshinaga Y."/>
            <person name="Zwiers L.-H."/>
            <person name="Turgeon B."/>
            <person name="Goodwin S."/>
            <person name="Spatafora J."/>
            <person name="Crous P."/>
            <person name="Grigoriev I."/>
        </authorList>
    </citation>
    <scope>NUCLEOTIDE SEQUENCE</scope>
    <source>
        <strain evidence="2">CBS 260.36</strain>
    </source>
</reference>
<dbReference type="OrthoDB" id="2322698at2759"/>
<dbReference type="Proteomes" id="UP000799439">
    <property type="component" value="Unassembled WGS sequence"/>
</dbReference>
<evidence type="ECO:0000256" key="1">
    <source>
        <dbReference type="ARBA" id="ARBA00010795"/>
    </source>
</evidence>
<sequence>MTGPSDASRSVYVTFQNFTNNTLSRTSESLDHGIWSTDLYPQQTINPGTPQQPTSINFAAESQGFMTGVEGRATYLLPDGKTTVELYLNNPYSGSNGYKITVNGPESGHFNGSYNGGGGDNANITYTLKSN</sequence>
<dbReference type="Pfam" id="PF06355">
    <property type="entry name" value="Aegerolysin"/>
    <property type="match status" value="1"/>
</dbReference>
<evidence type="ECO:0000313" key="2">
    <source>
        <dbReference type="EMBL" id="KAF2149773.1"/>
    </source>
</evidence>
<gene>
    <name evidence="2" type="ORF">K461DRAFT_296198</name>
</gene>
<evidence type="ECO:0000313" key="3">
    <source>
        <dbReference type="Proteomes" id="UP000799439"/>
    </source>
</evidence>
<dbReference type="EMBL" id="ML996090">
    <property type="protein sequence ID" value="KAF2149773.1"/>
    <property type="molecule type" value="Genomic_DNA"/>
</dbReference>
<organism evidence="2 3">
    <name type="scientific">Myriangium duriaei CBS 260.36</name>
    <dbReference type="NCBI Taxonomy" id="1168546"/>
    <lineage>
        <taxon>Eukaryota</taxon>
        <taxon>Fungi</taxon>
        <taxon>Dikarya</taxon>
        <taxon>Ascomycota</taxon>
        <taxon>Pezizomycotina</taxon>
        <taxon>Dothideomycetes</taxon>
        <taxon>Dothideomycetidae</taxon>
        <taxon>Myriangiales</taxon>
        <taxon>Myriangiaceae</taxon>
        <taxon>Myriangium</taxon>
    </lineage>
</organism>